<dbReference type="PANTHER" id="PTHR10622:SF13">
    <property type="entry name" value="NACHT DOMAIN-CONTAINING PROTEIN"/>
    <property type="match status" value="1"/>
</dbReference>
<dbReference type="Proteomes" id="UP000193144">
    <property type="component" value="Unassembled WGS sequence"/>
</dbReference>
<dbReference type="Gene3D" id="3.40.50.300">
    <property type="entry name" value="P-loop containing nucleotide triphosphate hydrolases"/>
    <property type="match status" value="1"/>
</dbReference>
<dbReference type="Pfam" id="PF22939">
    <property type="entry name" value="WHD_GPIID"/>
    <property type="match status" value="1"/>
</dbReference>
<proteinExistence type="predicted"/>
<evidence type="ECO:0000259" key="4">
    <source>
        <dbReference type="Pfam" id="PF22939"/>
    </source>
</evidence>
<evidence type="ECO:0000259" key="5">
    <source>
        <dbReference type="Pfam" id="PF24883"/>
    </source>
</evidence>
<keyword evidence="2" id="KW-0040">ANK repeat</keyword>
<evidence type="ECO:0000259" key="3">
    <source>
        <dbReference type="Pfam" id="PF06985"/>
    </source>
</evidence>
<sequence>MRLLYIETDGKLRWTKDIIRSEEIPPYAILSHTWGEEEVVFDDLKSLDGVKDINAEKEAGWNKIRFCAQQAERDGLHYFWVDTCCIDKSNSQELQEAINSMFRWYQNAKKCYVYLSDVECSAPDADSESSRRWKPAFRKSRWFTRGWTLQELLAPTSVAFYSKERELLGDKQSLKDTIHEITGIPSDALLGKQVSDFGVDERFSWADNRQTTRPEDGAYCLLGIFDIHLPLIYSEGKEKALKRLKKEIRESREHVLSVPVDNTNTRSQSQAERLGKVCSWLSAPDPSTNYHKAHKQRQAETGLWLLESAKFAEWKSAASRLWLYGIPGCGKTILSSTIIEHLLQHCHDDTSMVTAYFFFDFNDIQKLDPELMLRSLLCQLLQRSFTIPKGIDALYSSCENGRRKPSLHALLEVTRQAMQQFTDVYAVLDALDECTQRSELMDVLETVAGWQLDNLHLLMTSRKERDIESSLESYVYKEDTVCLQSDIVDKDIQRYIQERLSKDKDLVKWKKDADIRQEIEVVLMRGARGMFRWAACQLDALGECLTRKMLHKSLRTLPPTLDKTYDRILCAISEKHAEYAMRILQWLTFSARPLSVEEVAEVVAIDVERDPAFDRDEVLEDPLDALKICSSLVTITTNKAERRRGPVQQIIALAHYSVHEYLVSNRIKQGQAKQYSMQEVECHNAIAKGCLRYLTGFQPPASKEVLEGSALAKYSAKFWSNHLRKTRNEMEQVSELAMSLMAIEEPAYLIWIQLYDPDHPWREPDLKRSLDSVLTPLYYAALLGLRTITRMLLNKGAEVNAQGGEYGNALQ</sequence>
<dbReference type="InterPro" id="IPR056884">
    <property type="entry name" value="NPHP3-like_N"/>
</dbReference>
<dbReference type="InterPro" id="IPR010730">
    <property type="entry name" value="HET"/>
</dbReference>
<feature type="domain" description="Nephrocystin 3-like N-terminal" evidence="5">
    <location>
        <begin position="301"/>
        <end position="462"/>
    </location>
</feature>
<dbReference type="Pfam" id="PF24883">
    <property type="entry name" value="NPHP3_N"/>
    <property type="match status" value="1"/>
</dbReference>
<evidence type="ECO:0000313" key="6">
    <source>
        <dbReference type="EMBL" id="ORY08455.1"/>
    </source>
</evidence>
<dbReference type="InterPro" id="IPR036770">
    <property type="entry name" value="Ankyrin_rpt-contain_sf"/>
</dbReference>
<accession>A0A1Y1ZF42</accession>
<dbReference type="PROSITE" id="PS50297">
    <property type="entry name" value="ANK_REP_REGION"/>
    <property type="match status" value="1"/>
</dbReference>
<dbReference type="Pfam" id="PF06985">
    <property type="entry name" value="HET"/>
    <property type="match status" value="1"/>
</dbReference>
<dbReference type="AlphaFoldDB" id="A0A1Y1ZF42"/>
<dbReference type="SUPFAM" id="SSF52540">
    <property type="entry name" value="P-loop containing nucleoside triphosphate hydrolases"/>
    <property type="match status" value="1"/>
</dbReference>
<keyword evidence="7" id="KW-1185">Reference proteome</keyword>
<organism evidence="6 7">
    <name type="scientific">Clohesyomyces aquaticus</name>
    <dbReference type="NCBI Taxonomy" id="1231657"/>
    <lineage>
        <taxon>Eukaryota</taxon>
        <taxon>Fungi</taxon>
        <taxon>Dikarya</taxon>
        <taxon>Ascomycota</taxon>
        <taxon>Pezizomycotina</taxon>
        <taxon>Dothideomycetes</taxon>
        <taxon>Pleosporomycetidae</taxon>
        <taxon>Pleosporales</taxon>
        <taxon>Lindgomycetaceae</taxon>
        <taxon>Clohesyomyces</taxon>
    </lineage>
</organism>
<feature type="non-terminal residue" evidence="6">
    <location>
        <position position="811"/>
    </location>
</feature>
<feature type="domain" description="GPI inositol-deacylase winged helix" evidence="4">
    <location>
        <begin position="566"/>
        <end position="667"/>
    </location>
</feature>
<dbReference type="InterPro" id="IPR002110">
    <property type="entry name" value="Ankyrin_rpt"/>
</dbReference>
<evidence type="ECO:0000256" key="2">
    <source>
        <dbReference type="PROSITE-ProRule" id="PRU00023"/>
    </source>
</evidence>
<feature type="domain" description="Heterokaryon incompatibility" evidence="3">
    <location>
        <begin position="27"/>
        <end position="121"/>
    </location>
</feature>
<gene>
    <name evidence="6" type="ORF">BCR34DRAFT_542062</name>
</gene>
<keyword evidence="1" id="KW-0677">Repeat</keyword>
<dbReference type="EMBL" id="MCFA01000101">
    <property type="protein sequence ID" value="ORY08455.1"/>
    <property type="molecule type" value="Genomic_DNA"/>
</dbReference>
<feature type="repeat" description="ANK" evidence="2">
    <location>
        <begin position="772"/>
        <end position="804"/>
    </location>
</feature>
<comment type="caution">
    <text evidence="6">The sequence shown here is derived from an EMBL/GenBank/DDBJ whole genome shotgun (WGS) entry which is preliminary data.</text>
</comment>
<dbReference type="PROSITE" id="PS50088">
    <property type="entry name" value="ANK_REPEAT"/>
    <property type="match status" value="1"/>
</dbReference>
<reference evidence="6 7" key="1">
    <citation type="submission" date="2016-07" db="EMBL/GenBank/DDBJ databases">
        <title>Pervasive Adenine N6-methylation of Active Genes in Fungi.</title>
        <authorList>
            <consortium name="DOE Joint Genome Institute"/>
            <person name="Mondo S.J."/>
            <person name="Dannebaum R.O."/>
            <person name="Kuo R.C."/>
            <person name="Labutti K."/>
            <person name="Haridas S."/>
            <person name="Kuo A."/>
            <person name="Salamov A."/>
            <person name="Ahrendt S.R."/>
            <person name="Lipzen A."/>
            <person name="Sullivan W."/>
            <person name="Andreopoulos W.B."/>
            <person name="Clum A."/>
            <person name="Lindquist E."/>
            <person name="Daum C."/>
            <person name="Ramamoorthy G.K."/>
            <person name="Gryganskyi A."/>
            <person name="Culley D."/>
            <person name="Magnuson J.K."/>
            <person name="James T.Y."/>
            <person name="O'Malley M.A."/>
            <person name="Stajich J.E."/>
            <person name="Spatafora J.W."/>
            <person name="Visel A."/>
            <person name="Grigoriev I.V."/>
        </authorList>
    </citation>
    <scope>NUCLEOTIDE SEQUENCE [LARGE SCALE GENOMIC DNA]</scope>
    <source>
        <strain evidence="6 7">CBS 115471</strain>
    </source>
</reference>
<dbReference type="SUPFAM" id="SSF48403">
    <property type="entry name" value="Ankyrin repeat"/>
    <property type="match status" value="1"/>
</dbReference>
<dbReference type="PANTHER" id="PTHR10622">
    <property type="entry name" value="HET DOMAIN-CONTAINING PROTEIN"/>
    <property type="match status" value="1"/>
</dbReference>
<dbReference type="OrthoDB" id="1577640at2759"/>
<name>A0A1Y1ZF42_9PLEO</name>
<dbReference type="InterPro" id="IPR027417">
    <property type="entry name" value="P-loop_NTPase"/>
</dbReference>
<dbReference type="InterPro" id="IPR054471">
    <property type="entry name" value="GPIID_WHD"/>
</dbReference>
<protein>
    <submittedName>
        <fullName evidence="6">Heterokaryon incompatibility protein-domain-containing protein</fullName>
    </submittedName>
</protein>
<evidence type="ECO:0000256" key="1">
    <source>
        <dbReference type="ARBA" id="ARBA00022737"/>
    </source>
</evidence>
<evidence type="ECO:0000313" key="7">
    <source>
        <dbReference type="Proteomes" id="UP000193144"/>
    </source>
</evidence>
<dbReference type="STRING" id="1231657.A0A1Y1ZF42"/>